<comment type="subcellular location">
    <subcellularLocation>
        <location evidence="1">Preautophagosomal structure membrane</location>
        <topology evidence="1">Peripheral membrane protein</topology>
    </subcellularLocation>
</comment>
<feature type="non-terminal residue" evidence="5">
    <location>
        <position position="1"/>
    </location>
</feature>
<proteinExistence type="predicted"/>
<organism evidence="5 6">
    <name type="scientific">Amorphotheca resinae ATCC 22711</name>
    <dbReference type="NCBI Taxonomy" id="857342"/>
    <lineage>
        <taxon>Eukaryota</taxon>
        <taxon>Fungi</taxon>
        <taxon>Dikarya</taxon>
        <taxon>Ascomycota</taxon>
        <taxon>Pezizomycotina</taxon>
        <taxon>Leotiomycetes</taxon>
        <taxon>Helotiales</taxon>
        <taxon>Amorphothecaceae</taxon>
        <taxon>Amorphotheca</taxon>
    </lineage>
</organism>
<dbReference type="InterPro" id="IPR017441">
    <property type="entry name" value="Protein_kinase_ATP_BS"/>
</dbReference>
<dbReference type="InterPro" id="IPR011009">
    <property type="entry name" value="Kinase-like_dom_sf"/>
</dbReference>
<dbReference type="GO" id="GO:0004674">
    <property type="term" value="F:protein serine/threonine kinase activity"/>
    <property type="evidence" value="ECO:0007669"/>
    <property type="project" value="InterPro"/>
</dbReference>
<accession>A0A2T3B157</accession>
<dbReference type="PANTHER" id="PTHR24348:SF68">
    <property type="entry name" value="SERINE_THREONINE-PROTEIN KINASE ATG1C"/>
    <property type="match status" value="1"/>
</dbReference>
<dbReference type="RefSeq" id="XP_024720645.1">
    <property type="nucleotide sequence ID" value="XM_024869604.1"/>
</dbReference>
<evidence type="ECO:0000313" key="5">
    <source>
        <dbReference type="EMBL" id="PSS18293.1"/>
    </source>
</evidence>
<evidence type="ECO:0000313" key="6">
    <source>
        <dbReference type="Proteomes" id="UP000241818"/>
    </source>
</evidence>
<dbReference type="OrthoDB" id="4062651at2759"/>
<reference evidence="5 6" key="1">
    <citation type="journal article" date="2018" name="New Phytol.">
        <title>Comparative genomics and transcriptomics depict ericoid mycorrhizal fungi as versatile saprotrophs and plant mutualists.</title>
        <authorList>
            <person name="Martino E."/>
            <person name="Morin E."/>
            <person name="Grelet G.A."/>
            <person name="Kuo A."/>
            <person name="Kohler A."/>
            <person name="Daghino S."/>
            <person name="Barry K.W."/>
            <person name="Cichocki N."/>
            <person name="Clum A."/>
            <person name="Dockter R.B."/>
            <person name="Hainaut M."/>
            <person name="Kuo R.C."/>
            <person name="LaButti K."/>
            <person name="Lindahl B.D."/>
            <person name="Lindquist E.A."/>
            <person name="Lipzen A."/>
            <person name="Khouja H.R."/>
            <person name="Magnuson J."/>
            <person name="Murat C."/>
            <person name="Ohm R.A."/>
            <person name="Singer S.W."/>
            <person name="Spatafora J.W."/>
            <person name="Wang M."/>
            <person name="Veneault-Fourrey C."/>
            <person name="Henrissat B."/>
            <person name="Grigoriev I.V."/>
            <person name="Martin F.M."/>
            <person name="Perotto S."/>
        </authorList>
    </citation>
    <scope>NUCLEOTIDE SEQUENCE [LARGE SCALE GENOMIC DNA]</scope>
    <source>
        <strain evidence="5 6">ATCC 22711</strain>
    </source>
</reference>
<evidence type="ECO:0000256" key="2">
    <source>
        <dbReference type="ARBA" id="ARBA00030237"/>
    </source>
</evidence>
<evidence type="ECO:0000256" key="1">
    <source>
        <dbReference type="ARBA" id="ARBA00004623"/>
    </source>
</evidence>
<dbReference type="InterPro" id="IPR000719">
    <property type="entry name" value="Prot_kinase_dom"/>
</dbReference>
<keyword evidence="3" id="KW-0067">ATP-binding</keyword>
<dbReference type="SUPFAM" id="SSF56112">
    <property type="entry name" value="Protein kinase-like (PK-like)"/>
    <property type="match status" value="1"/>
</dbReference>
<evidence type="ECO:0000259" key="4">
    <source>
        <dbReference type="PROSITE" id="PS50011"/>
    </source>
</evidence>
<feature type="non-terminal residue" evidence="5">
    <location>
        <position position="192"/>
    </location>
</feature>
<dbReference type="GO" id="GO:0005524">
    <property type="term" value="F:ATP binding"/>
    <property type="evidence" value="ECO:0007669"/>
    <property type="project" value="UniProtKB-UniRule"/>
</dbReference>
<sequence length="192" mass="21705">YTFGRQIGQGGFGTVYIAQDRSNGHVYAAKVFKIPNHNHRRRYKLEETARNEVDMLRSLNHPNIIKFEDVLDDPGLVLVMEYIPDGNLLDFGDTTMPEKLIVLKSILSALGYLHDKNITHRDAKPENILINRPFIPKLSDFGLSSAKVRLVTRCGTEAYLAPEIRQPGYDSKVDVWSLGLVLLETLSILPED</sequence>
<gene>
    <name evidence="5" type="ORF">M430DRAFT_82568</name>
</gene>
<dbReference type="PANTHER" id="PTHR24348">
    <property type="entry name" value="SERINE/THREONINE-PROTEIN KINASE UNC-51-RELATED"/>
    <property type="match status" value="1"/>
</dbReference>
<dbReference type="GeneID" id="36577685"/>
<keyword evidence="6" id="KW-1185">Reference proteome</keyword>
<keyword evidence="3" id="KW-0547">Nucleotide-binding</keyword>
<dbReference type="InParanoid" id="A0A2T3B157"/>
<name>A0A2T3B157_AMORE</name>
<dbReference type="EMBL" id="KZ679011">
    <property type="protein sequence ID" value="PSS18293.1"/>
    <property type="molecule type" value="Genomic_DNA"/>
</dbReference>
<dbReference type="GO" id="GO:0010506">
    <property type="term" value="P:regulation of autophagy"/>
    <property type="evidence" value="ECO:0007669"/>
    <property type="project" value="InterPro"/>
</dbReference>
<dbReference type="GO" id="GO:0034045">
    <property type="term" value="C:phagophore assembly site membrane"/>
    <property type="evidence" value="ECO:0007669"/>
    <property type="project" value="UniProtKB-SubCell"/>
</dbReference>
<dbReference type="Pfam" id="PF00069">
    <property type="entry name" value="Pkinase"/>
    <property type="match status" value="1"/>
</dbReference>
<evidence type="ECO:0000256" key="3">
    <source>
        <dbReference type="PROSITE-ProRule" id="PRU10141"/>
    </source>
</evidence>
<protein>
    <recommendedName>
        <fullName evidence="2">Autophagy-related protein 1</fullName>
    </recommendedName>
</protein>
<feature type="domain" description="Protein kinase" evidence="4">
    <location>
        <begin position="1"/>
        <end position="192"/>
    </location>
</feature>
<dbReference type="PROSITE" id="PS00107">
    <property type="entry name" value="PROTEIN_KINASE_ATP"/>
    <property type="match status" value="1"/>
</dbReference>
<dbReference type="InterPro" id="IPR045269">
    <property type="entry name" value="Atg1-like"/>
</dbReference>
<dbReference type="PROSITE" id="PS50011">
    <property type="entry name" value="PROTEIN_KINASE_DOM"/>
    <property type="match status" value="1"/>
</dbReference>
<feature type="binding site" evidence="3">
    <location>
        <position position="30"/>
    </location>
    <ligand>
        <name>ATP</name>
        <dbReference type="ChEBI" id="CHEBI:30616"/>
    </ligand>
</feature>
<dbReference type="Gene3D" id="1.10.510.10">
    <property type="entry name" value="Transferase(Phosphotransferase) domain 1"/>
    <property type="match status" value="1"/>
</dbReference>
<dbReference type="STRING" id="857342.A0A2T3B157"/>
<dbReference type="AlphaFoldDB" id="A0A2T3B157"/>
<dbReference type="Proteomes" id="UP000241818">
    <property type="component" value="Unassembled WGS sequence"/>
</dbReference>